<dbReference type="OrthoDB" id="49268at2759"/>
<evidence type="ECO:0000256" key="2">
    <source>
        <dbReference type="SAM" id="SignalP"/>
    </source>
</evidence>
<reference evidence="3" key="2">
    <citation type="submission" date="2021-04" db="EMBL/GenBank/DDBJ databases">
        <authorList>
            <person name="Podell S."/>
        </authorList>
    </citation>
    <scope>NUCLEOTIDE SEQUENCE</scope>
    <source>
        <strain evidence="3">Hildebrandi</strain>
    </source>
</reference>
<dbReference type="Proteomes" id="UP000693970">
    <property type="component" value="Unassembled WGS sequence"/>
</dbReference>
<proteinExistence type="predicted"/>
<keyword evidence="4" id="KW-1185">Reference proteome</keyword>
<feature type="compositionally biased region" description="Basic and acidic residues" evidence="1">
    <location>
        <begin position="163"/>
        <end position="187"/>
    </location>
</feature>
<accession>A0A9K3KRB6</accession>
<evidence type="ECO:0000313" key="4">
    <source>
        <dbReference type="Proteomes" id="UP000693970"/>
    </source>
</evidence>
<feature type="chain" id="PRO_5039920384" evidence="2">
    <location>
        <begin position="25"/>
        <end position="194"/>
    </location>
</feature>
<organism evidence="3 4">
    <name type="scientific">Nitzschia inconspicua</name>
    <dbReference type="NCBI Taxonomy" id="303405"/>
    <lineage>
        <taxon>Eukaryota</taxon>
        <taxon>Sar</taxon>
        <taxon>Stramenopiles</taxon>
        <taxon>Ochrophyta</taxon>
        <taxon>Bacillariophyta</taxon>
        <taxon>Bacillariophyceae</taxon>
        <taxon>Bacillariophycidae</taxon>
        <taxon>Bacillariales</taxon>
        <taxon>Bacillariaceae</taxon>
        <taxon>Nitzschia</taxon>
    </lineage>
</organism>
<reference evidence="3" key="1">
    <citation type="journal article" date="2021" name="Sci. Rep.">
        <title>Diploid genomic architecture of Nitzschia inconspicua, an elite biomass production diatom.</title>
        <authorList>
            <person name="Oliver A."/>
            <person name="Podell S."/>
            <person name="Pinowska A."/>
            <person name="Traller J.C."/>
            <person name="Smith S.R."/>
            <person name="McClure R."/>
            <person name="Beliaev A."/>
            <person name="Bohutskyi P."/>
            <person name="Hill E.A."/>
            <person name="Rabines A."/>
            <person name="Zheng H."/>
            <person name="Allen L.Z."/>
            <person name="Kuo A."/>
            <person name="Grigoriev I.V."/>
            <person name="Allen A.E."/>
            <person name="Hazlebeck D."/>
            <person name="Allen E.E."/>
        </authorList>
    </citation>
    <scope>NUCLEOTIDE SEQUENCE</scope>
    <source>
        <strain evidence="3">Hildebrandi</strain>
    </source>
</reference>
<dbReference type="AlphaFoldDB" id="A0A9K3KRB6"/>
<keyword evidence="2" id="KW-0732">Signal</keyword>
<protein>
    <submittedName>
        <fullName evidence="3">Uncharacterized protein</fullName>
    </submittedName>
</protein>
<evidence type="ECO:0000256" key="1">
    <source>
        <dbReference type="SAM" id="MobiDB-lite"/>
    </source>
</evidence>
<feature type="signal peptide" evidence="2">
    <location>
        <begin position="1"/>
        <end position="24"/>
    </location>
</feature>
<gene>
    <name evidence="3" type="ORF">IV203_016781</name>
</gene>
<comment type="caution">
    <text evidence="3">The sequence shown here is derived from an EMBL/GenBank/DDBJ whole genome shotgun (WGS) entry which is preliminary data.</text>
</comment>
<sequence length="194" mass="20962">MTFLSSSFVAFAMAMLITVENGNAFSAVPLHRRNPAGRIDPISLRGTLEDLAAEDSTMPSPTPNPSRRQIVNIGVTAALSLLAADSAVAADSATSLDFSLPKYDTKMQGFGEGSEVYTSKLRESDNSGNPASDFTDPGANEKDKQLRSMQLAEEARQAALAKKKAEAKMREEEDRRRAAEKKAKNAERFASIFS</sequence>
<evidence type="ECO:0000313" key="3">
    <source>
        <dbReference type="EMBL" id="KAG7348076.1"/>
    </source>
</evidence>
<name>A0A9K3KRB6_9STRA</name>
<feature type="region of interest" description="Disordered" evidence="1">
    <location>
        <begin position="121"/>
        <end position="194"/>
    </location>
</feature>
<dbReference type="EMBL" id="JAGRRH010000020">
    <property type="protein sequence ID" value="KAG7348076.1"/>
    <property type="molecule type" value="Genomic_DNA"/>
</dbReference>